<keyword evidence="6" id="KW-1185">Reference proteome</keyword>
<dbReference type="SUPFAM" id="SSF53448">
    <property type="entry name" value="Nucleotide-diphospho-sugar transferases"/>
    <property type="match status" value="1"/>
</dbReference>
<protein>
    <submittedName>
        <fullName evidence="5">Glycosyltransferase</fullName>
    </submittedName>
</protein>
<evidence type="ECO:0000313" key="5">
    <source>
        <dbReference type="EMBL" id="MQR01325.1"/>
    </source>
</evidence>
<comment type="caution">
    <text evidence="5">The sequence shown here is derived from an EMBL/GenBank/DDBJ whole genome shotgun (WGS) entry which is preliminary data.</text>
</comment>
<accession>A0A843YPA8</accession>
<dbReference type="OrthoDB" id="9771846at2"/>
<dbReference type="InterPro" id="IPR029044">
    <property type="entry name" value="Nucleotide-diphossugar_trans"/>
</dbReference>
<evidence type="ECO:0000259" key="4">
    <source>
        <dbReference type="Pfam" id="PF00535"/>
    </source>
</evidence>
<gene>
    <name evidence="5" type="ORF">GEV47_11625</name>
</gene>
<keyword evidence="3 5" id="KW-0808">Transferase</keyword>
<keyword evidence="2" id="KW-0328">Glycosyltransferase</keyword>
<name>A0A843YPA8_9BURK</name>
<sequence>MNSVAAIIICFNPDCNCLLNLIRAIDSEVELIIIINNGGLSNEDIKSLKAGSDKLNVVCNDENLGVATALNIGCGVANEGDYRFAVSFDQDSAPEKGMITTLLNELVEYKNTDCKAVAIGPQIVDMRGNDIVYMPFIKFSNFQIKKWYGEEKKETQPVSHVITSGCLLDVGIWSKNMKFDNRLFIDLVDTNWCWNAIRHNYVVLGTTKAHMVHELSEKITKISKFSLSSYSPIRRYYQLRNSIYQIFHEPLMISQRIYLFKTILNGIFSSIFSDKFPLKSLRYGMRGLVDGCIGKLGKNKL</sequence>
<dbReference type="PANTHER" id="PTHR43179:SF12">
    <property type="entry name" value="GALACTOFURANOSYLTRANSFERASE GLFT2"/>
    <property type="match status" value="1"/>
</dbReference>
<dbReference type="Proteomes" id="UP000451565">
    <property type="component" value="Unassembled WGS sequence"/>
</dbReference>
<dbReference type="InterPro" id="IPR001173">
    <property type="entry name" value="Glyco_trans_2-like"/>
</dbReference>
<dbReference type="GO" id="GO:0016757">
    <property type="term" value="F:glycosyltransferase activity"/>
    <property type="evidence" value="ECO:0007669"/>
    <property type="project" value="UniProtKB-KW"/>
</dbReference>
<dbReference type="PANTHER" id="PTHR43179">
    <property type="entry name" value="RHAMNOSYLTRANSFERASE WBBL"/>
    <property type="match status" value="1"/>
</dbReference>
<dbReference type="Pfam" id="PF00535">
    <property type="entry name" value="Glycos_transf_2"/>
    <property type="match status" value="1"/>
</dbReference>
<evidence type="ECO:0000256" key="2">
    <source>
        <dbReference type="ARBA" id="ARBA00022676"/>
    </source>
</evidence>
<evidence type="ECO:0000256" key="3">
    <source>
        <dbReference type="ARBA" id="ARBA00022679"/>
    </source>
</evidence>
<comment type="similarity">
    <text evidence="1">Belongs to the glycosyltransferase 2 family.</text>
</comment>
<organism evidence="5 6">
    <name type="scientific">Glaciimonas soli</name>
    <dbReference type="NCBI Taxonomy" id="2590999"/>
    <lineage>
        <taxon>Bacteria</taxon>
        <taxon>Pseudomonadati</taxon>
        <taxon>Pseudomonadota</taxon>
        <taxon>Betaproteobacteria</taxon>
        <taxon>Burkholderiales</taxon>
        <taxon>Oxalobacteraceae</taxon>
        <taxon>Glaciimonas</taxon>
    </lineage>
</organism>
<evidence type="ECO:0000256" key="1">
    <source>
        <dbReference type="ARBA" id="ARBA00006739"/>
    </source>
</evidence>
<dbReference type="Gene3D" id="3.90.550.10">
    <property type="entry name" value="Spore Coat Polysaccharide Biosynthesis Protein SpsA, Chain A"/>
    <property type="match status" value="1"/>
</dbReference>
<reference evidence="5 6" key="1">
    <citation type="submission" date="2019-10" db="EMBL/GenBank/DDBJ databases">
        <title>Glaciimonas soli sp. nov., a psychrophilic bacterium isolated from the forest soil of a high elevation mountain in Taiwan.</title>
        <authorList>
            <person name="Wang L.-T."/>
            <person name="Shieh W.Y."/>
        </authorList>
    </citation>
    <scope>NUCLEOTIDE SEQUENCE [LARGE SCALE GENOMIC DNA]</scope>
    <source>
        <strain evidence="5 6">GS1</strain>
    </source>
</reference>
<proteinExistence type="inferred from homology"/>
<dbReference type="CDD" id="cd02526">
    <property type="entry name" value="GT2_RfbF_like"/>
    <property type="match status" value="1"/>
</dbReference>
<dbReference type="RefSeq" id="WP_153234954.1">
    <property type="nucleotide sequence ID" value="NZ_WINI01000006.1"/>
</dbReference>
<feature type="domain" description="Glycosyltransferase 2-like" evidence="4">
    <location>
        <begin position="8"/>
        <end position="165"/>
    </location>
</feature>
<dbReference type="AlphaFoldDB" id="A0A843YPA8"/>
<evidence type="ECO:0000313" key="6">
    <source>
        <dbReference type="Proteomes" id="UP000451565"/>
    </source>
</evidence>
<dbReference type="EMBL" id="WINI01000006">
    <property type="protein sequence ID" value="MQR01325.1"/>
    <property type="molecule type" value="Genomic_DNA"/>
</dbReference>